<sequence>MRFTLWQMEEEAERMRQRSLGGVEGAATNQTHATQEIVRLKAELERLERQCSESLAQQQSRHSAECGSLRDQLQESENMRDTLQREVCLLYIFLFFK</sequence>
<gene>
    <name evidence="2" type="ORF">PR048_004403</name>
</gene>
<feature type="coiled-coil region" evidence="1">
    <location>
        <begin position="30"/>
        <end position="86"/>
    </location>
</feature>
<name>A0ABQ9I6F1_9NEOP</name>
<dbReference type="EMBL" id="JARBHB010000002">
    <property type="protein sequence ID" value="KAJ8891849.1"/>
    <property type="molecule type" value="Genomic_DNA"/>
</dbReference>
<dbReference type="Proteomes" id="UP001159363">
    <property type="component" value="Chromosome 2"/>
</dbReference>
<reference evidence="2 3" key="1">
    <citation type="submission" date="2023-02" db="EMBL/GenBank/DDBJ databases">
        <title>LHISI_Scaffold_Assembly.</title>
        <authorList>
            <person name="Stuart O.P."/>
            <person name="Cleave R."/>
            <person name="Magrath M.J.L."/>
            <person name="Mikheyev A.S."/>
        </authorList>
    </citation>
    <scope>NUCLEOTIDE SEQUENCE [LARGE SCALE GENOMIC DNA]</scope>
    <source>
        <strain evidence="2">Daus_M_001</strain>
        <tissue evidence="2">Leg muscle</tissue>
    </source>
</reference>
<evidence type="ECO:0000313" key="3">
    <source>
        <dbReference type="Proteomes" id="UP001159363"/>
    </source>
</evidence>
<protein>
    <submittedName>
        <fullName evidence="2">Uncharacterized protein</fullName>
    </submittedName>
</protein>
<accession>A0ABQ9I6F1</accession>
<evidence type="ECO:0000313" key="2">
    <source>
        <dbReference type="EMBL" id="KAJ8891849.1"/>
    </source>
</evidence>
<keyword evidence="1" id="KW-0175">Coiled coil</keyword>
<keyword evidence="3" id="KW-1185">Reference proteome</keyword>
<organism evidence="2 3">
    <name type="scientific">Dryococelus australis</name>
    <dbReference type="NCBI Taxonomy" id="614101"/>
    <lineage>
        <taxon>Eukaryota</taxon>
        <taxon>Metazoa</taxon>
        <taxon>Ecdysozoa</taxon>
        <taxon>Arthropoda</taxon>
        <taxon>Hexapoda</taxon>
        <taxon>Insecta</taxon>
        <taxon>Pterygota</taxon>
        <taxon>Neoptera</taxon>
        <taxon>Polyneoptera</taxon>
        <taxon>Phasmatodea</taxon>
        <taxon>Verophasmatodea</taxon>
        <taxon>Anareolatae</taxon>
        <taxon>Phasmatidae</taxon>
        <taxon>Eurycanthinae</taxon>
        <taxon>Dryococelus</taxon>
    </lineage>
</organism>
<evidence type="ECO:0000256" key="1">
    <source>
        <dbReference type="SAM" id="Coils"/>
    </source>
</evidence>
<proteinExistence type="predicted"/>
<comment type="caution">
    <text evidence="2">The sequence shown here is derived from an EMBL/GenBank/DDBJ whole genome shotgun (WGS) entry which is preliminary data.</text>
</comment>